<feature type="chain" id="PRO_5014704561" evidence="1">
    <location>
        <begin position="24"/>
        <end position="178"/>
    </location>
</feature>
<organism evidence="2 3">
    <name type="scientific">Puccinia coronata f. sp. avenae</name>
    <dbReference type="NCBI Taxonomy" id="200324"/>
    <lineage>
        <taxon>Eukaryota</taxon>
        <taxon>Fungi</taxon>
        <taxon>Dikarya</taxon>
        <taxon>Basidiomycota</taxon>
        <taxon>Pucciniomycotina</taxon>
        <taxon>Pucciniomycetes</taxon>
        <taxon>Pucciniales</taxon>
        <taxon>Pucciniaceae</taxon>
        <taxon>Puccinia</taxon>
    </lineage>
</organism>
<name>A0A2N5W457_9BASI</name>
<dbReference type="EMBL" id="PGCJ01000015">
    <property type="protein sequence ID" value="PLW57014.1"/>
    <property type="molecule type" value="Genomic_DNA"/>
</dbReference>
<keyword evidence="3" id="KW-1185">Reference proteome</keyword>
<protein>
    <submittedName>
        <fullName evidence="2">Uncharacterized protein</fullName>
    </submittedName>
</protein>
<proteinExistence type="predicted"/>
<evidence type="ECO:0000256" key="1">
    <source>
        <dbReference type="SAM" id="SignalP"/>
    </source>
</evidence>
<feature type="signal peptide" evidence="1">
    <location>
        <begin position="1"/>
        <end position="23"/>
    </location>
</feature>
<dbReference type="AlphaFoldDB" id="A0A2N5W457"/>
<comment type="caution">
    <text evidence="2">The sequence shown here is derived from an EMBL/GenBank/DDBJ whole genome shotgun (WGS) entry which is preliminary data.</text>
</comment>
<accession>A0A2N5W457</accession>
<sequence length="178" mass="20280">MVSTLLPFALLALAFSSWHAVAGYREGPLQGISTALGFIQRDPNFTIDPDNLNGIVKDLTDVFSRYPNGVATEEESALLYLMNKRKDTEGETMFKPRMAQVMHLMLDGFNNKDNDQKVETMYQLYLFTLHTPRDAAHSSTNLLWEENEDKLRELVVDKLNYAAMSEILREMKVKTVNS</sequence>
<keyword evidence="1" id="KW-0732">Signal</keyword>
<gene>
    <name evidence="2" type="ORF">PCANC_02826</name>
</gene>
<dbReference type="Proteomes" id="UP000235388">
    <property type="component" value="Unassembled WGS sequence"/>
</dbReference>
<reference evidence="2 3" key="1">
    <citation type="submission" date="2017-11" db="EMBL/GenBank/DDBJ databases">
        <title>De novo assembly and phasing of dikaryotic genomes from two isolates of Puccinia coronata f. sp. avenae, the causal agent of oat crown rust.</title>
        <authorList>
            <person name="Miller M.E."/>
            <person name="Zhang Y."/>
            <person name="Omidvar V."/>
            <person name="Sperschneider J."/>
            <person name="Schwessinger B."/>
            <person name="Raley C."/>
            <person name="Palmer J.M."/>
            <person name="Garnica D."/>
            <person name="Upadhyaya N."/>
            <person name="Rathjen J."/>
            <person name="Taylor J.M."/>
            <person name="Park R.F."/>
            <person name="Dodds P.N."/>
            <person name="Hirsch C.D."/>
            <person name="Kianian S.F."/>
            <person name="Figueroa M."/>
        </authorList>
    </citation>
    <scope>NUCLEOTIDE SEQUENCE [LARGE SCALE GENOMIC DNA]</scope>
    <source>
        <strain evidence="2">12NC29</strain>
    </source>
</reference>
<evidence type="ECO:0000313" key="3">
    <source>
        <dbReference type="Proteomes" id="UP000235388"/>
    </source>
</evidence>
<evidence type="ECO:0000313" key="2">
    <source>
        <dbReference type="EMBL" id="PLW57014.1"/>
    </source>
</evidence>